<proteinExistence type="predicted"/>
<accession>A0A2A7T1W4</accession>
<reference evidence="1 2" key="1">
    <citation type="submission" date="2015-06" db="EMBL/GenBank/DDBJ databases">
        <title>The Genome Sequence of Enterococcus faecium 131EA1.</title>
        <authorList>
            <consortium name="The Broad Institute Genomics Platform"/>
            <consortium name="The Broad Institute Genome Sequencing Center for Infectious Disease"/>
            <person name="Earl A.M."/>
            <person name="Van Tyne D."/>
            <person name="Lebreton F."/>
            <person name="Saavedra J.T."/>
            <person name="Gilmore M.S."/>
            <person name="Manson Mcguire A."/>
            <person name="Clock S."/>
            <person name="Crupain M."/>
            <person name="Rangan U."/>
            <person name="Young S."/>
            <person name="Abouelleil A."/>
            <person name="Cao P."/>
            <person name="Chapman S.B."/>
            <person name="Griggs A."/>
            <person name="Priest M."/>
            <person name="Shea T."/>
            <person name="Wortman J."/>
            <person name="Nusbaum C."/>
            <person name="Birren B."/>
        </authorList>
    </citation>
    <scope>NUCLEOTIDE SEQUENCE [LARGE SCALE GENOMIC DNA]</scope>
    <source>
        <strain evidence="1 2">131EA1</strain>
    </source>
</reference>
<sequence>MIEEKKKVLYSNKPEFKKLVMQYAKKNIGRSITYDTFIKWLDKYGYDLSQYDTCWQAVFKSLLQRNFQIDIAYRKTKECQLITVFQLNKS</sequence>
<dbReference type="AlphaFoldDB" id="A0A2A7T1W4"/>
<evidence type="ECO:0000313" key="2">
    <source>
        <dbReference type="Proteomes" id="UP000253144"/>
    </source>
</evidence>
<dbReference type="EMBL" id="LEQJ01000018">
    <property type="protein sequence ID" value="RBS27494.1"/>
    <property type="molecule type" value="Genomic_DNA"/>
</dbReference>
<comment type="caution">
    <text evidence="1">The sequence shown here is derived from an EMBL/GenBank/DDBJ whole genome shotgun (WGS) entry which is preliminary data.</text>
</comment>
<dbReference type="RefSeq" id="WP_002332900.1">
    <property type="nucleotide sequence ID" value="NZ_CANCXJ010000006.1"/>
</dbReference>
<dbReference type="Proteomes" id="UP000253144">
    <property type="component" value="Unassembled WGS sequence"/>
</dbReference>
<protein>
    <submittedName>
        <fullName evidence="1">Uncharacterized protein</fullName>
    </submittedName>
</protein>
<gene>
    <name evidence="1" type="ORF">EB12_02532</name>
</gene>
<organism evidence="1 2">
    <name type="scientific">Enterococcus faecium</name>
    <name type="common">Streptococcus faecium</name>
    <dbReference type="NCBI Taxonomy" id="1352"/>
    <lineage>
        <taxon>Bacteria</taxon>
        <taxon>Bacillati</taxon>
        <taxon>Bacillota</taxon>
        <taxon>Bacilli</taxon>
        <taxon>Lactobacillales</taxon>
        <taxon>Enterococcaceae</taxon>
        <taxon>Enterococcus</taxon>
    </lineage>
</organism>
<name>A0A2A7T1W4_ENTFC</name>
<evidence type="ECO:0000313" key="1">
    <source>
        <dbReference type="EMBL" id="RBS27494.1"/>
    </source>
</evidence>